<dbReference type="EMBL" id="MN740271">
    <property type="protein sequence ID" value="QHT96980.1"/>
    <property type="molecule type" value="Genomic_DNA"/>
</dbReference>
<sequence>MNNVVLEKLDFQLDTEATEHASLFNPNGPTSLGSLPRAPTVIRQDAYQQYMTSVKQENDFPIGAITRTEDISRAMLDKGAKELKHRQEPRRHSIMEDDDELISFTDKSMRNVLLSDNVTSNTEKAGARNFESRDPNVISADVAAPSRTPNLPSAPTQNNANKKQLFESKKF</sequence>
<name>A0A6C0IWS5_9ZZZZ</name>
<evidence type="ECO:0000256" key="1">
    <source>
        <dbReference type="SAM" id="MobiDB-lite"/>
    </source>
</evidence>
<dbReference type="AlphaFoldDB" id="A0A6C0IWS5"/>
<evidence type="ECO:0000313" key="2">
    <source>
        <dbReference type="EMBL" id="QHT96980.1"/>
    </source>
</evidence>
<organism evidence="2">
    <name type="scientific">viral metagenome</name>
    <dbReference type="NCBI Taxonomy" id="1070528"/>
    <lineage>
        <taxon>unclassified sequences</taxon>
        <taxon>metagenomes</taxon>
        <taxon>organismal metagenomes</taxon>
    </lineage>
</organism>
<accession>A0A6C0IWS5</accession>
<feature type="compositionally biased region" description="Polar residues" evidence="1">
    <location>
        <begin position="147"/>
        <end position="162"/>
    </location>
</feature>
<feature type="region of interest" description="Disordered" evidence="1">
    <location>
        <begin position="120"/>
        <end position="171"/>
    </location>
</feature>
<reference evidence="2" key="1">
    <citation type="journal article" date="2020" name="Nature">
        <title>Giant virus diversity and host interactions through global metagenomics.</title>
        <authorList>
            <person name="Schulz F."/>
            <person name="Roux S."/>
            <person name="Paez-Espino D."/>
            <person name="Jungbluth S."/>
            <person name="Walsh D.A."/>
            <person name="Denef V.J."/>
            <person name="McMahon K.D."/>
            <person name="Konstantinidis K.T."/>
            <person name="Eloe-Fadrosh E.A."/>
            <person name="Kyrpides N.C."/>
            <person name="Woyke T."/>
        </authorList>
    </citation>
    <scope>NUCLEOTIDE SEQUENCE</scope>
    <source>
        <strain evidence="2">GVMAG-M-3300024510-1</strain>
    </source>
</reference>
<proteinExistence type="predicted"/>
<protein>
    <submittedName>
        <fullName evidence="2">Uncharacterized protein</fullName>
    </submittedName>
</protein>